<dbReference type="STRING" id="258515.SAMN05192585_10572"/>
<name>A0A1G9W820_9FIRM</name>
<dbReference type="InterPro" id="IPR025874">
    <property type="entry name" value="DZR"/>
</dbReference>
<dbReference type="Proteomes" id="UP000199182">
    <property type="component" value="Unassembled WGS sequence"/>
</dbReference>
<evidence type="ECO:0000313" key="2">
    <source>
        <dbReference type="EMBL" id="SDM80678.1"/>
    </source>
</evidence>
<evidence type="ECO:0000259" key="1">
    <source>
        <dbReference type="Pfam" id="PF12773"/>
    </source>
</evidence>
<protein>
    <submittedName>
        <fullName evidence="2">Double zinc ribbon</fullName>
    </submittedName>
</protein>
<reference evidence="2 3" key="1">
    <citation type="submission" date="2016-10" db="EMBL/GenBank/DDBJ databases">
        <authorList>
            <person name="de Groot N.N."/>
        </authorList>
    </citation>
    <scope>NUCLEOTIDE SEQUENCE [LARGE SCALE GENOMIC DNA]</scope>
    <source>
        <strain evidence="2 3">CGMCC 1.5012</strain>
    </source>
</reference>
<evidence type="ECO:0000313" key="3">
    <source>
        <dbReference type="Proteomes" id="UP000199182"/>
    </source>
</evidence>
<organism evidence="2 3">
    <name type="scientific">Acetanaerobacterium elongatum</name>
    <dbReference type="NCBI Taxonomy" id="258515"/>
    <lineage>
        <taxon>Bacteria</taxon>
        <taxon>Bacillati</taxon>
        <taxon>Bacillota</taxon>
        <taxon>Clostridia</taxon>
        <taxon>Eubacteriales</taxon>
        <taxon>Oscillospiraceae</taxon>
        <taxon>Acetanaerobacterium</taxon>
    </lineage>
</organism>
<dbReference type="RefSeq" id="WP_092638244.1">
    <property type="nucleotide sequence ID" value="NZ_FNID01000005.1"/>
</dbReference>
<dbReference type="EMBL" id="FNID01000005">
    <property type="protein sequence ID" value="SDM80678.1"/>
    <property type="molecule type" value="Genomic_DNA"/>
</dbReference>
<dbReference type="OrthoDB" id="9764015at2"/>
<keyword evidence="3" id="KW-1185">Reference proteome</keyword>
<sequence>MEMTAFTRNYEDNSTDAGFQFTFYCDVCGDGYKTKFIESSTYKKGNFFRTLGRGVSVGASLLGLDGGYNVERGTDIISERFEGMSPDWQREHEHAFELAQNEAKNHFHRCHKCHMWVCEADYNEDEGLCVECAPRMNVEIAHAKAEKMVEDIRARAEKTTVFSGKIESKQIVCPSCGKPASQGKFCNNCGASLTLNKCSKCGAQNQAEARFCSECGNKLR</sequence>
<dbReference type="Pfam" id="PF12773">
    <property type="entry name" value="DZR"/>
    <property type="match status" value="1"/>
</dbReference>
<feature type="domain" description="DZANK-type" evidence="1">
    <location>
        <begin position="173"/>
        <end position="216"/>
    </location>
</feature>
<gene>
    <name evidence="2" type="ORF">SAMN05192585_10572</name>
</gene>
<accession>A0A1G9W820</accession>
<proteinExistence type="predicted"/>
<dbReference type="AlphaFoldDB" id="A0A1G9W820"/>